<dbReference type="InterPro" id="IPR041524">
    <property type="entry name" value="GH131_N"/>
</dbReference>
<keyword evidence="1" id="KW-0732">Signal</keyword>
<dbReference type="STRING" id="1149755.A0A2J6S6H8"/>
<gene>
    <name evidence="3" type="ORF">L207DRAFT_612917</name>
</gene>
<dbReference type="GO" id="GO:0016787">
    <property type="term" value="F:hydrolase activity"/>
    <property type="evidence" value="ECO:0007669"/>
    <property type="project" value="UniProtKB-KW"/>
</dbReference>
<evidence type="ECO:0000256" key="1">
    <source>
        <dbReference type="SAM" id="SignalP"/>
    </source>
</evidence>
<evidence type="ECO:0000313" key="3">
    <source>
        <dbReference type="EMBL" id="PMD46368.1"/>
    </source>
</evidence>
<keyword evidence="4" id="KW-1185">Reference proteome</keyword>
<name>A0A2J6S6H8_HYAVF</name>
<accession>A0A2J6S6H8</accession>
<evidence type="ECO:0000313" key="4">
    <source>
        <dbReference type="Proteomes" id="UP000235786"/>
    </source>
</evidence>
<feature type="domain" description="Glycoside hydrolase 131 catalytic N-terminal" evidence="2">
    <location>
        <begin position="37"/>
        <end position="297"/>
    </location>
</feature>
<dbReference type="EMBL" id="KZ613939">
    <property type="protein sequence ID" value="PMD46368.1"/>
    <property type="molecule type" value="Genomic_DNA"/>
</dbReference>
<dbReference type="Gene3D" id="2.60.120.1160">
    <property type="match status" value="1"/>
</dbReference>
<feature type="chain" id="PRO_5014317022" evidence="1">
    <location>
        <begin position="22"/>
        <end position="301"/>
    </location>
</feature>
<feature type="signal peptide" evidence="1">
    <location>
        <begin position="1"/>
        <end position="21"/>
    </location>
</feature>
<proteinExistence type="predicted"/>
<reference evidence="3 4" key="1">
    <citation type="submission" date="2016-04" db="EMBL/GenBank/DDBJ databases">
        <title>A degradative enzymes factory behind the ericoid mycorrhizal symbiosis.</title>
        <authorList>
            <consortium name="DOE Joint Genome Institute"/>
            <person name="Martino E."/>
            <person name="Morin E."/>
            <person name="Grelet G."/>
            <person name="Kuo A."/>
            <person name="Kohler A."/>
            <person name="Daghino S."/>
            <person name="Barry K."/>
            <person name="Choi C."/>
            <person name="Cichocki N."/>
            <person name="Clum A."/>
            <person name="Copeland A."/>
            <person name="Hainaut M."/>
            <person name="Haridas S."/>
            <person name="Labutti K."/>
            <person name="Lindquist E."/>
            <person name="Lipzen A."/>
            <person name="Khouja H.-R."/>
            <person name="Murat C."/>
            <person name="Ohm R."/>
            <person name="Olson A."/>
            <person name="Spatafora J."/>
            <person name="Veneault-Fourrey C."/>
            <person name="Henrissat B."/>
            <person name="Grigoriev I."/>
            <person name="Martin F."/>
            <person name="Perotto S."/>
        </authorList>
    </citation>
    <scope>NUCLEOTIDE SEQUENCE [LARGE SCALE GENOMIC DNA]</scope>
    <source>
        <strain evidence="3 4">F</strain>
    </source>
</reference>
<keyword evidence="3" id="KW-0378">Hydrolase</keyword>
<protein>
    <submittedName>
        <fullName evidence="3">Glycoside hydrolase family 131 protein</fullName>
    </submittedName>
</protein>
<dbReference type="Pfam" id="PF18271">
    <property type="entry name" value="GH131_N"/>
    <property type="match status" value="1"/>
</dbReference>
<dbReference type="OrthoDB" id="5283326at2759"/>
<organism evidence="3 4">
    <name type="scientific">Hyaloscypha variabilis (strain UAMH 11265 / GT02V1 / F)</name>
    <name type="common">Meliniomyces variabilis</name>
    <dbReference type="NCBI Taxonomy" id="1149755"/>
    <lineage>
        <taxon>Eukaryota</taxon>
        <taxon>Fungi</taxon>
        <taxon>Dikarya</taxon>
        <taxon>Ascomycota</taxon>
        <taxon>Pezizomycotina</taxon>
        <taxon>Leotiomycetes</taxon>
        <taxon>Helotiales</taxon>
        <taxon>Hyaloscyphaceae</taxon>
        <taxon>Hyaloscypha</taxon>
        <taxon>Hyaloscypha variabilis</taxon>
    </lineage>
</organism>
<sequence length="301" mass="33036">MIIVISISTAFVAALFGIALGSPVARSVSAIKCPITIDGRVPTNFTLPMFDTTASPFSPQYSKGQNLTWSQIIKLPDVNVSKFDIPGDKAIEVTINDQSIFLPGGGKQQLGFRRAGLLMGNGSDATNVGVKTFHWSVQQDSSMKMNLTHEYMNVWHERNDYNGNQFSFNTGIMLAQDKPTDTNVSTTGLDKNLWKILNNKNDVIWTTYIVWDNWQNFAVTVDYVNNTLQIWYSVGSGPLQAVTEPLANDNSGGGQFQIGIAKKPTETITVVYDGYQESNLHEGQIYGGIFIEDSIGGCIST</sequence>
<dbReference type="PANTHER" id="PTHR34612">
    <property type="entry name" value="GH131_N DOMAIN-CONTAINING PROTEIN"/>
    <property type="match status" value="1"/>
</dbReference>
<dbReference type="Proteomes" id="UP000235786">
    <property type="component" value="Unassembled WGS sequence"/>
</dbReference>
<dbReference type="AlphaFoldDB" id="A0A2J6S6H8"/>
<dbReference type="PANTHER" id="PTHR34612:SF4">
    <property type="entry name" value="GLYCOSIDE HYDROLASE 131 CATALYTIC N-TERMINAL DOMAIN-CONTAINING PROTEIN"/>
    <property type="match status" value="1"/>
</dbReference>
<evidence type="ECO:0000259" key="2">
    <source>
        <dbReference type="Pfam" id="PF18271"/>
    </source>
</evidence>